<dbReference type="Proteomes" id="UP000295604">
    <property type="component" value="Unassembled WGS sequence"/>
</dbReference>
<accession>A0A4R8TS09</accession>
<comment type="caution">
    <text evidence="1">The sequence shown here is derived from an EMBL/GenBank/DDBJ whole genome shotgun (WGS) entry which is preliminary data.</text>
</comment>
<organism evidence="1 2">
    <name type="scientific">Colletotrichum sidae</name>
    <dbReference type="NCBI Taxonomy" id="1347389"/>
    <lineage>
        <taxon>Eukaryota</taxon>
        <taxon>Fungi</taxon>
        <taxon>Dikarya</taxon>
        <taxon>Ascomycota</taxon>
        <taxon>Pezizomycotina</taxon>
        <taxon>Sordariomycetes</taxon>
        <taxon>Hypocreomycetidae</taxon>
        <taxon>Glomerellales</taxon>
        <taxon>Glomerellaceae</taxon>
        <taxon>Colletotrichum</taxon>
        <taxon>Colletotrichum orbiculare species complex</taxon>
    </lineage>
</organism>
<keyword evidence="2" id="KW-1185">Reference proteome</keyword>
<protein>
    <submittedName>
        <fullName evidence="1">Uncharacterized protein</fullName>
    </submittedName>
</protein>
<name>A0A4R8TS09_9PEZI</name>
<proteinExistence type="predicted"/>
<gene>
    <name evidence="1" type="ORF">C8034_v007640</name>
</gene>
<dbReference type="AlphaFoldDB" id="A0A4R8TS09"/>
<evidence type="ECO:0000313" key="1">
    <source>
        <dbReference type="EMBL" id="TEA21462.1"/>
    </source>
</evidence>
<sequence>MAQERERERACNLATRVQLERSGDASTAARRRPRVHETALGMLATSTWSLTPA</sequence>
<dbReference type="EMBL" id="QAPF01000017">
    <property type="protein sequence ID" value="TEA21462.1"/>
    <property type="molecule type" value="Genomic_DNA"/>
</dbReference>
<reference evidence="1 2" key="1">
    <citation type="submission" date="2018-11" db="EMBL/GenBank/DDBJ databases">
        <title>Genome sequence and assembly of Colletotrichum sidae.</title>
        <authorList>
            <person name="Gan P."/>
            <person name="Shirasu K."/>
        </authorList>
    </citation>
    <scope>NUCLEOTIDE SEQUENCE [LARGE SCALE GENOMIC DNA]</scope>
    <source>
        <strain evidence="1 2">CBS 518.97</strain>
    </source>
</reference>
<evidence type="ECO:0000313" key="2">
    <source>
        <dbReference type="Proteomes" id="UP000295604"/>
    </source>
</evidence>